<sequence length="102" mass="12102">MMNDVLETEIEMACGRYRFKGKCRKNGITPNRMSFVLYAVQMTLSLNPHFFLAMKPTKLFWARINRDASNVIWFRQGELTLNESIEILDRLFLYAEKNMEMI</sequence>
<gene>
    <name evidence="1" type="ORF">EHS15_01785</name>
</gene>
<dbReference type="AlphaFoldDB" id="A0A4R9M3V5"/>
<dbReference type="RefSeq" id="WP_135758827.1">
    <property type="nucleotide sequence ID" value="NZ_RQHW01000007.1"/>
</dbReference>
<evidence type="ECO:0000313" key="1">
    <source>
        <dbReference type="EMBL" id="TGN20792.1"/>
    </source>
</evidence>
<evidence type="ECO:0000313" key="2">
    <source>
        <dbReference type="Proteomes" id="UP000298058"/>
    </source>
</evidence>
<comment type="caution">
    <text evidence="1">The sequence shown here is derived from an EMBL/GenBank/DDBJ whole genome shotgun (WGS) entry which is preliminary data.</text>
</comment>
<name>A0A4R9M3V5_9LEPT</name>
<proteinExistence type="predicted"/>
<dbReference type="EMBL" id="RQHW01000007">
    <property type="protein sequence ID" value="TGN20792.1"/>
    <property type="molecule type" value="Genomic_DNA"/>
</dbReference>
<dbReference type="Proteomes" id="UP000298058">
    <property type="component" value="Unassembled WGS sequence"/>
</dbReference>
<protein>
    <submittedName>
        <fullName evidence="1">Uncharacterized protein</fullName>
    </submittedName>
</protein>
<reference evidence="1" key="1">
    <citation type="journal article" date="2019" name="PLoS Negl. Trop. Dis.">
        <title>Revisiting the worldwide diversity of Leptospira species in the environment.</title>
        <authorList>
            <person name="Vincent A.T."/>
            <person name="Schiettekatte O."/>
            <person name="Bourhy P."/>
            <person name="Veyrier F.J."/>
            <person name="Picardeau M."/>
        </authorList>
    </citation>
    <scope>NUCLEOTIDE SEQUENCE [LARGE SCALE GENOMIC DNA]</scope>
    <source>
        <strain evidence="1">201300427</strain>
    </source>
</reference>
<accession>A0A4R9M3V5</accession>
<keyword evidence="2" id="KW-1185">Reference proteome</keyword>
<organism evidence="1 2">
    <name type="scientific">Leptospira idonii</name>
    <dbReference type="NCBI Taxonomy" id="1193500"/>
    <lineage>
        <taxon>Bacteria</taxon>
        <taxon>Pseudomonadati</taxon>
        <taxon>Spirochaetota</taxon>
        <taxon>Spirochaetia</taxon>
        <taxon>Leptospirales</taxon>
        <taxon>Leptospiraceae</taxon>
        <taxon>Leptospira</taxon>
    </lineage>
</organism>